<dbReference type="GO" id="GO:0004527">
    <property type="term" value="F:exonuclease activity"/>
    <property type="evidence" value="ECO:0007669"/>
    <property type="project" value="UniProtKB-KW"/>
</dbReference>
<reference evidence="3 4" key="1">
    <citation type="submission" date="2024-06" db="EMBL/GenBank/DDBJ databases">
        <title>Genomic Encyclopedia of Type Strains, Phase V (KMG-V): Genome sequencing to study the core and pangenomes of soil and plant-associated prokaryotes.</title>
        <authorList>
            <person name="Whitman W."/>
        </authorList>
    </citation>
    <scope>NUCLEOTIDE SEQUENCE [LARGE SCALE GENOMIC DNA]</scope>
    <source>
        <strain evidence="3 4">NE40</strain>
    </source>
</reference>
<protein>
    <submittedName>
        <fullName evidence="3">DNA repair exonuclease SbcCD ATPase subunit</fullName>
    </submittedName>
</protein>
<evidence type="ECO:0000313" key="3">
    <source>
        <dbReference type="EMBL" id="MET4755382.1"/>
    </source>
</evidence>
<evidence type="ECO:0000256" key="1">
    <source>
        <dbReference type="SAM" id="Coils"/>
    </source>
</evidence>
<feature type="region of interest" description="Disordered" evidence="2">
    <location>
        <begin position="1"/>
        <end position="24"/>
    </location>
</feature>
<sequence length="469" mass="53904">MNIRPGGQKPIRPDGDGYFTGRKQVPAKGVEEKTLLVGRKRESIRSWLTRGVKRMAFIVRNPKAAMRQRKKDREILREEAKSGKMVDTRHLKDRKISRDLDHLQSVTKAQQDLLHEQGVAEFDRDDINLKELERVQQVRAGKEGYVPGMSSPRTEEERLELRSLREAYYAEEKALQERNNELSDRFSGLAQDSDELRQMRELDAQIVADKKACNKLTLRLNNIPFGRDKETVRTKGQPLKARADLEQEIQSLKEQVSNQQEQLRQKRQQYAKLGDSKREAPEVMERVNDMMVDFTKNSQRKYDQLWTLLEEFPSLVAQLGGQDSMAKAAMGDQIKKYRREEITKLEEAFIANKDNPEMESRLAPEIYSRRLMAMRMDEMIRKAETKGELKSAVENYTGKTLTSKFDVQGDHDVNWSAWTDDESWEPVGLDEGFVDAEDGSSGESLALDSKKDDDGYHSEGDGENTKPSS</sequence>
<dbReference type="EMBL" id="JBEWTB010000002">
    <property type="protein sequence ID" value="MET4755382.1"/>
    <property type="molecule type" value="Genomic_DNA"/>
</dbReference>
<gene>
    <name evidence="3" type="ORF">V5J35_000574</name>
</gene>
<comment type="caution">
    <text evidence="3">The sequence shown here is derived from an EMBL/GenBank/DDBJ whole genome shotgun (WGS) entry which is preliminary data.</text>
</comment>
<keyword evidence="3" id="KW-0378">Hydrolase</keyword>
<keyword evidence="4" id="KW-1185">Reference proteome</keyword>
<dbReference type="Proteomes" id="UP001549366">
    <property type="component" value="Unassembled WGS sequence"/>
</dbReference>
<evidence type="ECO:0000256" key="2">
    <source>
        <dbReference type="SAM" id="MobiDB-lite"/>
    </source>
</evidence>
<keyword evidence="3" id="KW-0269">Exonuclease</keyword>
<organism evidence="3 4">
    <name type="scientific">Endozoicomonas lisbonensis</name>
    <dbReference type="NCBI Taxonomy" id="3120522"/>
    <lineage>
        <taxon>Bacteria</taxon>
        <taxon>Pseudomonadati</taxon>
        <taxon>Pseudomonadota</taxon>
        <taxon>Gammaproteobacteria</taxon>
        <taxon>Oceanospirillales</taxon>
        <taxon>Endozoicomonadaceae</taxon>
        <taxon>Endozoicomonas</taxon>
    </lineage>
</organism>
<keyword evidence="1" id="KW-0175">Coiled coil</keyword>
<feature type="coiled-coil region" evidence="1">
    <location>
        <begin position="242"/>
        <end position="276"/>
    </location>
</feature>
<evidence type="ECO:0000313" key="4">
    <source>
        <dbReference type="Proteomes" id="UP001549366"/>
    </source>
</evidence>
<keyword evidence="3" id="KW-0540">Nuclease</keyword>
<feature type="compositionally biased region" description="Basic and acidic residues" evidence="2">
    <location>
        <begin position="448"/>
        <end position="469"/>
    </location>
</feature>
<name>A0ABV2SC90_9GAMM</name>
<proteinExistence type="predicted"/>
<dbReference type="RefSeq" id="WP_354009812.1">
    <property type="nucleotide sequence ID" value="NZ_JBEWTA010000001.1"/>
</dbReference>
<feature type="region of interest" description="Disordered" evidence="2">
    <location>
        <begin position="422"/>
        <end position="469"/>
    </location>
</feature>
<accession>A0ABV2SC90</accession>